<sequence>MENANANAPHFRCNRPNCMFERQSLTRLTENIRRKEDHGTHFGSLPNRHWQCNGMRIIIPPLVKGTAHDGK</sequence>
<protein>
    <submittedName>
        <fullName evidence="1">Uncharacterized protein</fullName>
    </submittedName>
</protein>
<name>A0ABD2M6A6_9BILA</name>
<dbReference type="AlphaFoldDB" id="A0ABD2M6A6"/>
<gene>
    <name evidence="1" type="ORF">niasHT_009744</name>
</gene>
<dbReference type="EMBL" id="JBICBT010000117">
    <property type="protein sequence ID" value="KAL3122966.1"/>
    <property type="molecule type" value="Genomic_DNA"/>
</dbReference>
<evidence type="ECO:0000313" key="1">
    <source>
        <dbReference type="EMBL" id="KAL3122966.1"/>
    </source>
</evidence>
<evidence type="ECO:0000313" key="2">
    <source>
        <dbReference type="Proteomes" id="UP001620626"/>
    </source>
</evidence>
<organism evidence="1 2">
    <name type="scientific">Heterodera trifolii</name>
    <dbReference type="NCBI Taxonomy" id="157864"/>
    <lineage>
        <taxon>Eukaryota</taxon>
        <taxon>Metazoa</taxon>
        <taxon>Ecdysozoa</taxon>
        <taxon>Nematoda</taxon>
        <taxon>Chromadorea</taxon>
        <taxon>Rhabditida</taxon>
        <taxon>Tylenchina</taxon>
        <taxon>Tylenchomorpha</taxon>
        <taxon>Tylenchoidea</taxon>
        <taxon>Heteroderidae</taxon>
        <taxon>Heteroderinae</taxon>
        <taxon>Heterodera</taxon>
    </lineage>
</organism>
<accession>A0ABD2M6A6</accession>
<keyword evidence="2" id="KW-1185">Reference proteome</keyword>
<dbReference type="Proteomes" id="UP001620626">
    <property type="component" value="Unassembled WGS sequence"/>
</dbReference>
<reference evidence="1 2" key="1">
    <citation type="submission" date="2024-10" db="EMBL/GenBank/DDBJ databases">
        <authorList>
            <person name="Kim D."/>
        </authorList>
    </citation>
    <scope>NUCLEOTIDE SEQUENCE [LARGE SCALE GENOMIC DNA]</scope>
    <source>
        <strain evidence="1">BH-2024</strain>
    </source>
</reference>
<proteinExistence type="predicted"/>
<comment type="caution">
    <text evidence="1">The sequence shown here is derived from an EMBL/GenBank/DDBJ whole genome shotgun (WGS) entry which is preliminary data.</text>
</comment>